<accession>A0A8J5CSI7</accession>
<proteinExistence type="predicted"/>
<keyword evidence="2" id="KW-1185">Reference proteome</keyword>
<evidence type="ECO:0000313" key="1">
    <source>
        <dbReference type="EMBL" id="KAG0720739.1"/>
    </source>
</evidence>
<organism evidence="1 2">
    <name type="scientific">Chionoecetes opilio</name>
    <name type="common">Atlantic snow crab</name>
    <name type="synonym">Cancer opilio</name>
    <dbReference type="NCBI Taxonomy" id="41210"/>
    <lineage>
        <taxon>Eukaryota</taxon>
        <taxon>Metazoa</taxon>
        <taxon>Ecdysozoa</taxon>
        <taxon>Arthropoda</taxon>
        <taxon>Crustacea</taxon>
        <taxon>Multicrustacea</taxon>
        <taxon>Malacostraca</taxon>
        <taxon>Eumalacostraca</taxon>
        <taxon>Eucarida</taxon>
        <taxon>Decapoda</taxon>
        <taxon>Pleocyemata</taxon>
        <taxon>Brachyura</taxon>
        <taxon>Eubrachyura</taxon>
        <taxon>Majoidea</taxon>
        <taxon>Majidae</taxon>
        <taxon>Chionoecetes</taxon>
    </lineage>
</organism>
<evidence type="ECO:0000313" key="2">
    <source>
        <dbReference type="Proteomes" id="UP000770661"/>
    </source>
</evidence>
<dbReference type="AlphaFoldDB" id="A0A8J5CSI7"/>
<dbReference type="OrthoDB" id="186462at2759"/>
<name>A0A8J5CSI7_CHIOP</name>
<dbReference type="InterPro" id="IPR009078">
    <property type="entry name" value="Ferritin-like_SF"/>
</dbReference>
<dbReference type="Proteomes" id="UP000770661">
    <property type="component" value="Unassembled WGS sequence"/>
</dbReference>
<comment type="caution">
    <text evidence="1">The sequence shown here is derived from an EMBL/GenBank/DDBJ whole genome shotgun (WGS) entry which is preliminary data.</text>
</comment>
<dbReference type="SUPFAM" id="SSF47240">
    <property type="entry name" value="Ferritin-like"/>
    <property type="match status" value="1"/>
</dbReference>
<dbReference type="InterPro" id="IPR012347">
    <property type="entry name" value="Ferritin-like"/>
</dbReference>
<protein>
    <recommendedName>
        <fullName evidence="3">Ferritin</fullName>
    </recommendedName>
</protein>
<dbReference type="Gene3D" id="1.20.1260.10">
    <property type="match status" value="1"/>
</dbReference>
<sequence length="316" mass="36875">MGKHLAHAEQCTLSSGAVFGQYIVERPGMTNFFLESATEERGHAIQMIDYLNMRGINYNESYTFGNDAAAKECIGECPRSRRGFVSTETLEKIEESRAARLAGNRDQHRALSRRTRTLLRRDKERLRRSWSCLLYRDFGSKNPSSAAYGRCFLLRCRGEHDLDARWLYQMLNIIHPPLLLSIVKRLISQVCRFTWDTSLGDALRAPTMGWRKCRRRIPPEILRRDQLRWLQYQRKRHIRAENELEKITILRPPAPHRDGMFRHRSCHIRTGVSSFTLKLSVVLSHKLQTALSRLTDTELKCQKHLCLDWSRAAPER</sequence>
<evidence type="ECO:0008006" key="3">
    <source>
        <dbReference type="Google" id="ProtNLM"/>
    </source>
</evidence>
<reference evidence="1" key="1">
    <citation type="submission" date="2020-07" db="EMBL/GenBank/DDBJ databases">
        <title>The High-quality genome of the commercially important snow crab, Chionoecetes opilio.</title>
        <authorList>
            <person name="Jeong J.-H."/>
            <person name="Ryu S."/>
        </authorList>
    </citation>
    <scope>NUCLEOTIDE SEQUENCE</scope>
    <source>
        <strain evidence="1">MADBK_172401_WGS</strain>
        <tissue evidence="1">Digestive gland</tissue>
    </source>
</reference>
<dbReference type="EMBL" id="JACEEZ010012369">
    <property type="protein sequence ID" value="KAG0720739.1"/>
    <property type="molecule type" value="Genomic_DNA"/>
</dbReference>
<gene>
    <name evidence="1" type="ORF">GWK47_047875</name>
</gene>